<evidence type="ECO:0000256" key="4">
    <source>
        <dbReference type="ARBA" id="ARBA00022801"/>
    </source>
</evidence>
<organism evidence="7 8">
    <name type="scientific">Aliidiomarina sedimenti</name>
    <dbReference type="NCBI Taxonomy" id="1933879"/>
    <lineage>
        <taxon>Bacteria</taxon>
        <taxon>Pseudomonadati</taxon>
        <taxon>Pseudomonadota</taxon>
        <taxon>Gammaproteobacteria</taxon>
        <taxon>Alteromonadales</taxon>
        <taxon>Idiomarinaceae</taxon>
        <taxon>Aliidiomarina</taxon>
    </lineage>
</organism>
<evidence type="ECO:0000313" key="7">
    <source>
        <dbReference type="EMBL" id="RUO32249.1"/>
    </source>
</evidence>
<dbReference type="InterPro" id="IPR003154">
    <property type="entry name" value="S1/P1nuclease"/>
</dbReference>
<keyword evidence="1" id="KW-0540">Nuclease</keyword>
<dbReference type="Gene3D" id="1.10.575.10">
    <property type="entry name" value="P1 Nuclease"/>
    <property type="match status" value="1"/>
</dbReference>
<dbReference type="Pfam" id="PF02265">
    <property type="entry name" value="S1-P1_nuclease"/>
    <property type="match status" value="1"/>
</dbReference>
<dbReference type="CDD" id="cd11010">
    <property type="entry name" value="S1-P1_nuclease"/>
    <property type="match status" value="1"/>
</dbReference>
<proteinExistence type="predicted"/>
<sequence length="275" mass="30625">MTASALAESLLMHKLASLILAACLLLPTKLYAWGFTGHEYIGATAYEYLTPQARRWVDSHLQRLDETSLASATTWADRVRGTDEGRFLGPLHFANIPPDEQQIDMQRHCPNRRCVVGAAMNALDVMFDPQADPTAQADELRKFSHWITDLHQPLHLGFARDRGGNDTDVTVDGERTNLHRVWDSLIIERKDLPAPAELAAQNPLPESAEDWYEALQAWAAEANHLAREYAYADLEAGDELDSAYITQAKLVVKQQLTHSAQRMAMIINAAAAANQ</sequence>
<evidence type="ECO:0000313" key="8">
    <source>
        <dbReference type="Proteomes" id="UP000287410"/>
    </source>
</evidence>
<evidence type="ECO:0000256" key="1">
    <source>
        <dbReference type="ARBA" id="ARBA00022722"/>
    </source>
</evidence>
<dbReference type="Proteomes" id="UP000287410">
    <property type="component" value="Unassembled WGS sequence"/>
</dbReference>
<evidence type="ECO:0000256" key="2">
    <source>
        <dbReference type="ARBA" id="ARBA00022723"/>
    </source>
</evidence>
<comment type="caution">
    <text evidence="7">The sequence shown here is derived from an EMBL/GenBank/DDBJ whole genome shotgun (WGS) entry which is preliminary data.</text>
</comment>
<reference evidence="7 8" key="1">
    <citation type="journal article" date="2018" name="Front. Microbiol.">
        <title>Genome-Based Analysis Reveals the Taxonomy and Diversity of the Family Idiomarinaceae.</title>
        <authorList>
            <person name="Liu Y."/>
            <person name="Lai Q."/>
            <person name="Shao Z."/>
        </authorList>
    </citation>
    <scope>NUCLEOTIDE SEQUENCE [LARGE SCALE GENOMIC DNA]</scope>
    <source>
        <strain evidence="7 8">GBSy1</strain>
    </source>
</reference>
<evidence type="ECO:0008006" key="9">
    <source>
        <dbReference type="Google" id="ProtNLM"/>
    </source>
</evidence>
<gene>
    <name evidence="7" type="ORF">CWE12_04545</name>
</gene>
<keyword evidence="2" id="KW-0479">Metal-binding</keyword>
<evidence type="ECO:0000256" key="3">
    <source>
        <dbReference type="ARBA" id="ARBA00022759"/>
    </source>
</evidence>
<protein>
    <recommendedName>
        <fullName evidence="9">Endonuclease</fullName>
    </recommendedName>
</protein>
<keyword evidence="8" id="KW-1185">Reference proteome</keyword>
<keyword evidence="5" id="KW-1015">Disulfide bond</keyword>
<evidence type="ECO:0000256" key="5">
    <source>
        <dbReference type="ARBA" id="ARBA00023157"/>
    </source>
</evidence>
<keyword evidence="4" id="KW-0378">Hydrolase</keyword>
<dbReference type="SUPFAM" id="SSF48537">
    <property type="entry name" value="Phospholipase C/P1 nuclease"/>
    <property type="match status" value="1"/>
</dbReference>
<dbReference type="InterPro" id="IPR008947">
    <property type="entry name" value="PLipase_C/P1_nuclease_dom_sf"/>
</dbReference>
<name>A0ABY0C323_9GAMM</name>
<evidence type="ECO:0000256" key="6">
    <source>
        <dbReference type="ARBA" id="ARBA00023180"/>
    </source>
</evidence>
<dbReference type="PANTHER" id="PTHR33146">
    <property type="entry name" value="ENDONUCLEASE 4"/>
    <property type="match status" value="1"/>
</dbReference>
<dbReference type="EMBL" id="PIPN01000001">
    <property type="protein sequence ID" value="RUO32249.1"/>
    <property type="molecule type" value="Genomic_DNA"/>
</dbReference>
<dbReference type="PANTHER" id="PTHR33146:SF26">
    <property type="entry name" value="ENDONUCLEASE 4"/>
    <property type="match status" value="1"/>
</dbReference>
<keyword evidence="6" id="KW-0325">Glycoprotein</keyword>
<accession>A0ABY0C323</accession>
<keyword evidence="3" id="KW-0255">Endonuclease</keyword>